<dbReference type="STRING" id="35623.Aocu_07580"/>
<evidence type="ECO:0000256" key="3">
    <source>
        <dbReference type="ARBA" id="ARBA00022679"/>
    </source>
</evidence>
<dbReference type="PANTHER" id="PTHR10434">
    <property type="entry name" value="1-ACYL-SN-GLYCEROL-3-PHOSPHATE ACYLTRANSFERASE"/>
    <property type="match status" value="1"/>
</dbReference>
<dbReference type="KEGG" id="aoc:Aocu_07580"/>
<keyword evidence="5 8" id="KW-0012">Acyltransferase</keyword>
<dbReference type="InterPro" id="IPR002123">
    <property type="entry name" value="Plipid/glycerol_acylTrfase"/>
</dbReference>
<dbReference type="PANTHER" id="PTHR10434:SF64">
    <property type="entry name" value="1-ACYL-SN-GLYCEROL-3-PHOSPHATE ACYLTRANSFERASE-RELATED"/>
    <property type="match status" value="1"/>
</dbReference>
<dbReference type="Pfam" id="PF01553">
    <property type="entry name" value="Acyltransferase"/>
    <property type="match status" value="1"/>
</dbReference>
<dbReference type="HOGENOM" id="CLU_027938_6_1_14"/>
<dbReference type="Proteomes" id="UP000032434">
    <property type="component" value="Chromosome 1"/>
</dbReference>
<protein>
    <submittedName>
        <fullName evidence="8">1-Acyl-sn-glycerol-3-phosphate acyltransferase</fullName>
    </submittedName>
</protein>
<comment type="pathway">
    <text evidence="1">Lipid metabolism.</text>
</comment>
<dbReference type="RefSeq" id="WP_045749329.1">
    <property type="nucleotide sequence ID" value="NZ_FUZK01000001.1"/>
</dbReference>
<evidence type="ECO:0000256" key="1">
    <source>
        <dbReference type="ARBA" id="ARBA00005189"/>
    </source>
</evidence>
<evidence type="ECO:0000313" key="9">
    <source>
        <dbReference type="Proteomes" id="UP000032434"/>
    </source>
</evidence>
<evidence type="ECO:0000313" key="8">
    <source>
        <dbReference type="EMBL" id="CDR30831.1"/>
    </source>
</evidence>
<dbReference type="PATRIC" id="fig|35623.3.peg.758"/>
<evidence type="ECO:0000256" key="6">
    <source>
        <dbReference type="SAM" id="Phobius"/>
    </source>
</evidence>
<dbReference type="OrthoDB" id="9803035at2"/>
<dbReference type="CDD" id="cd07989">
    <property type="entry name" value="LPLAT_AGPAT-like"/>
    <property type="match status" value="1"/>
</dbReference>
<dbReference type="GO" id="GO:0006654">
    <property type="term" value="P:phosphatidic acid biosynthetic process"/>
    <property type="evidence" value="ECO:0007669"/>
    <property type="project" value="TreeGrafter"/>
</dbReference>
<gene>
    <name evidence="8" type="primary">plsC</name>
    <name evidence="8" type="ORF">Aocu_07580</name>
</gene>
<evidence type="ECO:0000259" key="7">
    <source>
        <dbReference type="SMART" id="SM00563"/>
    </source>
</evidence>
<keyword evidence="4" id="KW-0443">Lipid metabolism</keyword>
<proteinExistence type="predicted"/>
<sequence length="261" mass="29725">MFITLFLISWLTFSTLMSLWIGEYFIILWVILGFFVGWIMILLGLVFHTYVFGKLPLNSKYKYFGWQSAARAIGLLVFNLRIEVVGKENVPMDGKLVAYSNHKSYLDPLIAIQAIDRPMGFTPKSTLLKIPFFKDVILRMSCMPIYREDNRKTAKALVQTIKNIEDGFAMIVFPEGGRKNRDTDSVLATKAGSFQLAVKPKATILPMTIIGNSQIQHRAPFRVTKIKVVIHQPIPYEDYKDLTTQQIGDLVSEKINEGLIE</sequence>
<evidence type="ECO:0000256" key="5">
    <source>
        <dbReference type="ARBA" id="ARBA00023315"/>
    </source>
</evidence>
<dbReference type="GO" id="GO:0003841">
    <property type="term" value="F:1-acylglycerol-3-phosphate O-acyltransferase activity"/>
    <property type="evidence" value="ECO:0007669"/>
    <property type="project" value="TreeGrafter"/>
</dbReference>
<dbReference type="SUPFAM" id="SSF69593">
    <property type="entry name" value="Glycerol-3-phosphate (1)-acyltransferase"/>
    <property type="match status" value="1"/>
</dbReference>
<keyword evidence="3 8" id="KW-0808">Transferase</keyword>
<keyword evidence="2" id="KW-0444">Lipid biosynthesis</keyword>
<name>A0A061AGW9_9MOLU</name>
<dbReference type="EMBL" id="LK028559">
    <property type="protein sequence ID" value="CDR30831.1"/>
    <property type="molecule type" value="Genomic_DNA"/>
</dbReference>
<dbReference type="AlphaFoldDB" id="A0A061AGW9"/>
<organism evidence="8 9">
    <name type="scientific">Acholeplasma oculi</name>
    <dbReference type="NCBI Taxonomy" id="35623"/>
    <lineage>
        <taxon>Bacteria</taxon>
        <taxon>Bacillati</taxon>
        <taxon>Mycoplasmatota</taxon>
        <taxon>Mollicutes</taxon>
        <taxon>Acholeplasmatales</taxon>
        <taxon>Acholeplasmataceae</taxon>
        <taxon>Acholeplasma</taxon>
    </lineage>
</organism>
<evidence type="ECO:0000256" key="2">
    <source>
        <dbReference type="ARBA" id="ARBA00022516"/>
    </source>
</evidence>
<accession>A0A061AGW9</accession>
<feature type="domain" description="Phospholipid/glycerol acyltransferase" evidence="7">
    <location>
        <begin position="96"/>
        <end position="212"/>
    </location>
</feature>
<reference evidence="9" key="1">
    <citation type="submission" date="2014-05" db="EMBL/GenBank/DDBJ databases">
        <authorList>
            <person name="Kube M."/>
        </authorList>
    </citation>
    <scope>NUCLEOTIDE SEQUENCE [LARGE SCALE GENOMIC DNA]</scope>
</reference>
<keyword evidence="6" id="KW-0472">Membrane</keyword>
<dbReference type="SMART" id="SM00563">
    <property type="entry name" value="PlsC"/>
    <property type="match status" value="1"/>
</dbReference>
<keyword evidence="9" id="KW-1185">Reference proteome</keyword>
<dbReference type="InParanoid" id="A0A061AGW9"/>
<feature type="transmembrane region" description="Helical" evidence="6">
    <location>
        <begin position="28"/>
        <end position="52"/>
    </location>
</feature>
<evidence type="ECO:0000256" key="4">
    <source>
        <dbReference type="ARBA" id="ARBA00023098"/>
    </source>
</evidence>
<dbReference type="FunCoup" id="A0A061AGW9">
    <property type="interactions" value="177"/>
</dbReference>
<keyword evidence="6" id="KW-1133">Transmembrane helix</keyword>
<keyword evidence="6" id="KW-0812">Transmembrane</keyword>